<feature type="transmembrane region" description="Helical" evidence="1">
    <location>
        <begin position="6"/>
        <end position="26"/>
    </location>
</feature>
<evidence type="ECO:0000313" key="3">
    <source>
        <dbReference type="Proteomes" id="UP000288227"/>
    </source>
</evidence>
<keyword evidence="1" id="KW-1133">Transmembrane helix</keyword>
<accession>A0A401U9Z4</accession>
<dbReference type="Proteomes" id="UP000288227">
    <property type="component" value="Unassembled WGS sequence"/>
</dbReference>
<evidence type="ECO:0000256" key="1">
    <source>
        <dbReference type="SAM" id="Phobius"/>
    </source>
</evidence>
<gene>
    <name evidence="2" type="ORF">SanaruYs_19200</name>
</gene>
<feature type="transmembrane region" description="Helical" evidence="1">
    <location>
        <begin position="38"/>
        <end position="56"/>
    </location>
</feature>
<dbReference type="RefSeq" id="WP_127122344.1">
    <property type="nucleotide sequence ID" value="NZ_BHXQ01000003.1"/>
</dbReference>
<comment type="caution">
    <text evidence="2">The sequence shown here is derived from an EMBL/GenBank/DDBJ whole genome shotgun (WGS) entry which is preliminary data.</text>
</comment>
<reference evidence="2 3" key="1">
    <citation type="submission" date="2018-11" db="EMBL/GenBank/DDBJ databases">
        <title>Chryseotalea sanarue gen. nov., sp., nov., a member of the family Cytophagaceae, isolated from a brackish lake in Hamamatsu Japan.</title>
        <authorList>
            <person name="Maejima Y."/>
            <person name="Iino T."/>
            <person name="Muraguchi Y."/>
            <person name="Fukuda K."/>
            <person name="Ohkuma M."/>
            <person name="Moriuchi R."/>
            <person name="Dohra H."/>
            <person name="Kimbara K."/>
            <person name="Shintani M."/>
        </authorList>
    </citation>
    <scope>NUCLEOTIDE SEQUENCE [LARGE SCALE GENOMIC DNA]</scope>
    <source>
        <strain evidence="2 3">Ys</strain>
    </source>
</reference>
<keyword evidence="1" id="KW-0812">Transmembrane</keyword>
<dbReference type="OrthoDB" id="982648at2"/>
<dbReference type="AlphaFoldDB" id="A0A401U9Z4"/>
<protein>
    <submittedName>
        <fullName evidence="2">Uncharacterized protein</fullName>
    </submittedName>
</protein>
<evidence type="ECO:0000313" key="2">
    <source>
        <dbReference type="EMBL" id="GCC51692.1"/>
    </source>
</evidence>
<proteinExistence type="predicted"/>
<keyword evidence="3" id="KW-1185">Reference proteome</keyword>
<keyword evidence="1" id="KW-0472">Membrane</keyword>
<sequence length="105" mass="10705">MIDIGLYITYFLFAVAVAAAVGMPLVNAGKSPGSMKKSLIAVGALVVLFAVSYGLSGSGVTPEQAVKGITESSSKLIGAGLTMLYLCMGISVVAIIYSEISKAIK</sequence>
<dbReference type="EMBL" id="BHXQ01000003">
    <property type="protein sequence ID" value="GCC51692.1"/>
    <property type="molecule type" value="Genomic_DNA"/>
</dbReference>
<feature type="transmembrane region" description="Helical" evidence="1">
    <location>
        <begin position="76"/>
        <end position="97"/>
    </location>
</feature>
<organism evidence="2 3">
    <name type="scientific">Chryseotalea sanaruensis</name>
    <dbReference type="NCBI Taxonomy" id="2482724"/>
    <lineage>
        <taxon>Bacteria</taxon>
        <taxon>Pseudomonadati</taxon>
        <taxon>Bacteroidota</taxon>
        <taxon>Cytophagia</taxon>
        <taxon>Cytophagales</taxon>
        <taxon>Chryseotaleaceae</taxon>
        <taxon>Chryseotalea</taxon>
    </lineage>
</organism>
<name>A0A401U9Z4_9BACT</name>